<organism evidence="2 3">
    <name type="scientific">Deinobacterium chartae</name>
    <dbReference type="NCBI Taxonomy" id="521158"/>
    <lineage>
        <taxon>Bacteria</taxon>
        <taxon>Thermotogati</taxon>
        <taxon>Deinococcota</taxon>
        <taxon>Deinococci</taxon>
        <taxon>Deinococcales</taxon>
        <taxon>Deinococcaceae</taxon>
        <taxon>Deinobacterium</taxon>
    </lineage>
</organism>
<dbReference type="AlphaFoldDB" id="A0A841HZ00"/>
<reference evidence="2 3" key="1">
    <citation type="submission" date="2020-08" db="EMBL/GenBank/DDBJ databases">
        <title>Genomic Encyclopedia of Type Strains, Phase IV (KMG-IV): sequencing the most valuable type-strain genomes for metagenomic binning, comparative biology and taxonomic classification.</title>
        <authorList>
            <person name="Goeker M."/>
        </authorList>
    </citation>
    <scope>NUCLEOTIDE SEQUENCE [LARGE SCALE GENOMIC DNA]</scope>
    <source>
        <strain evidence="2 3">DSM 21458</strain>
    </source>
</reference>
<keyword evidence="1" id="KW-1133">Transmembrane helix</keyword>
<proteinExistence type="predicted"/>
<dbReference type="EMBL" id="JACHHG010000005">
    <property type="protein sequence ID" value="MBB6098133.1"/>
    <property type="molecule type" value="Genomic_DNA"/>
</dbReference>
<gene>
    <name evidence="2" type="ORF">HNR42_001558</name>
</gene>
<feature type="transmembrane region" description="Helical" evidence="1">
    <location>
        <begin position="32"/>
        <end position="50"/>
    </location>
</feature>
<sequence>METLGITWFDAALVALWAGVFTLCLRRGVGGVAWALALLVIWPLITFLSARNAVLALPAALILGWLVTWLPRAVAHVRLPEAVQWVLGGLSGAVLGLAVTIALLFSFPIRLGTYPSSDLPPSLYRAVGNSYLLRQFSGLWQGPELLQRYVMPDRVRP</sequence>
<evidence type="ECO:0000313" key="3">
    <source>
        <dbReference type="Proteomes" id="UP000569951"/>
    </source>
</evidence>
<dbReference type="RefSeq" id="WP_183986262.1">
    <property type="nucleotide sequence ID" value="NZ_JACHHG010000005.1"/>
</dbReference>
<feature type="transmembrane region" description="Helical" evidence="1">
    <location>
        <begin position="6"/>
        <end position="25"/>
    </location>
</feature>
<evidence type="ECO:0000313" key="2">
    <source>
        <dbReference type="EMBL" id="MBB6098133.1"/>
    </source>
</evidence>
<protein>
    <submittedName>
        <fullName evidence="2">Putative membrane-anchored protein</fullName>
    </submittedName>
</protein>
<name>A0A841HZ00_9DEIO</name>
<evidence type="ECO:0000256" key="1">
    <source>
        <dbReference type="SAM" id="Phobius"/>
    </source>
</evidence>
<keyword evidence="3" id="KW-1185">Reference proteome</keyword>
<dbReference type="Proteomes" id="UP000569951">
    <property type="component" value="Unassembled WGS sequence"/>
</dbReference>
<comment type="caution">
    <text evidence="2">The sequence shown here is derived from an EMBL/GenBank/DDBJ whole genome shotgun (WGS) entry which is preliminary data.</text>
</comment>
<feature type="transmembrane region" description="Helical" evidence="1">
    <location>
        <begin position="56"/>
        <end position="74"/>
    </location>
</feature>
<feature type="transmembrane region" description="Helical" evidence="1">
    <location>
        <begin position="86"/>
        <end position="109"/>
    </location>
</feature>
<accession>A0A841HZ00</accession>
<keyword evidence="1" id="KW-0812">Transmembrane</keyword>
<keyword evidence="1" id="KW-0472">Membrane</keyword>